<comment type="subcellular location">
    <subcellularLocation>
        <location evidence="1">Membrane</location>
        <topology evidence="1">Multi-pass membrane protein</topology>
    </subcellularLocation>
</comment>
<evidence type="ECO:0000256" key="2">
    <source>
        <dbReference type="ARBA" id="ARBA00008208"/>
    </source>
</evidence>
<keyword evidence="8 11" id="KW-0472">Membrane</keyword>
<dbReference type="KEGG" id="efe:EFER_4288"/>
<keyword evidence="6" id="KW-0732">Signal</keyword>
<accession>B7LMN0</accession>
<keyword evidence="13" id="KW-1185">Reference proteome</keyword>
<keyword evidence="4" id="KW-1003">Cell membrane</keyword>
<dbReference type="Proteomes" id="UP000000745">
    <property type="component" value="Chromosome"/>
</dbReference>
<dbReference type="InterPro" id="IPR031381">
    <property type="entry name" value="YtcA"/>
</dbReference>
<gene>
    <name evidence="12" type="ordered locus">EFER_4288</name>
</gene>
<evidence type="ECO:0000256" key="3">
    <source>
        <dbReference type="ARBA" id="ARBA00021237"/>
    </source>
</evidence>
<keyword evidence="9" id="KW-0564">Palmitate</keyword>
<feature type="transmembrane region" description="Helical" evidence="11">
    <location>
        <begin position="82"/>
        <end position="104"/>
    </location>
</feature>
<dbReference type="OrthoDB" id="123105at2"/>
<dbReference type="HOGENOM" id="CLU_157779_1_0_6"/>
<evidence type="ECO:0000256" key="7">
    <source>
        <dbReference type="ARBA" id="ARBA00022989"/>
    </source>
</evidence>
<evidence type="ECO:0000313" key="13">
    <source>
        <dbReference type="Proteomes" id="UP000000745"/>
    </source>
</evidence>
<evidence type="ECO:0000256" key="8">
    <source>
        <dbReference type="ARBA" id="ARBA00023136"/>
    </source>
</evidence>
<proteinExistence type="inferred from homology"/>
<name>B7LMN0_ESCF3</name>
<evidence type="ECO:0000256" key="10">
    <source>
        <dbReference type="ARBA" id="ARBA00023288"/>
    </source>
</evidence>
<evidence type="ECO:0000256" key="6">
    <source>
        <dbReference type="ARBA" id="ARBA00022729"/>
    </source>
</evidence>
<comment type="similarity">
    <text evidence="2">Belongs to the YtcA family.</text>
</comment>
<keyword evidence="5 11" id="KW-0812">Transmembrane</keyword>
<dbReference type="Pfam" id="PF17090">
    <property type="entry name" value="Ytca"/>
    <property type="match status" value="1"/>
</dbReference>
<evidence type="ECO:0000313" key="12">
    <source>
        <dbReference type="EMBL" id="CAQ91707.1"/>
    </source>
</evidence>
<sequence length="105" mass="12005">MTRDIIRRKRDVFMMQRIKSILGTQLKKLFLLIPAILLTGCKLSPAIPVIGAYYPGWLFCLIAGVVLTLITRQIILRTYNNLSCAGLVYTALFALYSTLFWLVFF</sequence>
<reference evidence="13" key="1">
    <citation type="journal article" date="2009" name="PLoS Genet.">
        <title>Organised genome dynamics in the Escherichia coli species results in highly diverse adaptive paths.</title>
        <authorList>
            <person name="Touchon M."/>
            <person name="Hoede C."/>
            <person name="Tenaillon O."/>
            <person name="Barbe V."/>
            <person name="Baeriswyl S."/>
            <person name="Bidet P."/>
            <person name="Bingen E."/>
            <person name="Bonacorsi S."/>
            <person name="Bouchier C."/>
            <person name="Bouvet O."/>
            <person name="Calteau A."/>
            <person name="Chiapello H."/>
            <person name="Clermont O."/>
            <person name="Cruveiller S."/>
            <person name="Danchin A."/>
            <person name="Diard M."/>
            <person name="Dossat C."/>
            <person name="Karoui M.E."/>
            <person name="Frapy E."/>
            <person name="Garry L."/>
            <person name="Ghigo J.M."/>
            <person name="Gilles A.M."/>
            <person name="Johnson J."/>
            <person name="Le Bouguenec C."/>
            <person name="Lescat M."/>
            <person name="Mangenot S."/>
            <person name="Martinez-Jehanne V."/>
            <person name="Matic I."/>
            <person name="Nassif X."/>
            <person name="Oztas S."/>
            <person name="Petit M.A."/>
            <person name="Pichon C."/>
            <person name="Rouy Z."/>
            <person name="Ruf C.S."/>
            <person name="Schneider D."/>
            <person name="Tourret J."/>
            <person name="Vacherie B."/>
            <person name="Vallenet D."/>
            <person name="Medigue C."/>
            <person name="Rocha E.P.C."/>
            <person name="Denamur E."/>
        </authorList>
    </citation>
    <scope>NUCLEOTIDE SEQUENCE [LARGE SCALE GENOMIC DNA]</scope>
    <source>
        <strain evidence="13">ATCC 35469 / DSM 13698 / BCRC 15582 / CCUG 18766 / IAM 14443 / JCM 21226 / LMG 7866 / NBRC 102419 / NCTC 12128 / CDC 0568-73</strain>
    </source>
</reference>
<keyword evidence="7 11" id="KW-1133">Transmembrane helix</keyword>
<evidence type="ECO:0000256" key="1">
    <source>
        <dbReference type="ARBA" id="ARBA00004141"/>
    </source>
</evidence>
<evidence type="ECO:0000256" key="9">
    <source>
        <dbReference type="ARBA" id="ARBA00023139"/>
    </source>
</evidence>
<evidence type="ECO:0000256" key="5">
    <source>
        <dbReference type="ARBA" id="ARBA00022692"/>
    </source>
</evidence>
<protein>
    <recommendedName>
        <fullName evidence="3">Uncharacterized protein YtcA</fullName>
    </recommendedName>
</protein>
<dbReference type="AlphaFoldDB" id="B7LMN0"/>
<dbReference type="GO" id="GO:0016020">
    <property type="term" value="C:membrane"/>
    <property type="evidence" value="ECO:0007669"/>
    <property type="project" value="UniProtKB-SubCell"/>
</dbReference>
<organism evidence="12 13">
    <name type="scientific">Escherichia fergusonii (strain ATCC 35469 / DSM 13698 / CCUG 18766 / IAM 14443 / JCM 21226 / LMG 7866 / NBRC 102419 / NCTC 12128 / CDC 0568-73)</name>
    <dbReference type="NCBI Taxonomy" id="585054"/>
    <lineage>
        <taxon>Bacteria</taxon>
        <taxon>Pseudomonadati</taxon>
        <taxon>Pseudomonadota</taxon>
        <taxon>Gammaproteobacteria</taxon>
        <taxon>Enterobacterales</taxon>
        <taxon>Enterobacteriaceae</taxon>
        <taxon>Escherichia</taxon>
    </lineage>
</organism>
<feature type="transmembrane region" description="Helical" evidence="11">
    <location>
        <begin position="56"/>
        <end position="75"/>
    </location>
</feature>
<keyword evidence="10" id="KW-0449">Lipoprotein</keyword>
<evidence type="ECO:0000256" key="4">
    <source>
        <dbReference type="ARBA" id="ARBA00022475"/>
    </source>
</evidence>
<evidence type="ECO:0000256" key="11">
    <source>
        <dbReference type="SAM" id="Phobius"/>
    </source>
</evidence>
<dbReference type="EMBL" id="CU928158">
    <property type="protein sequence ID" value="CAQ91707.1"/>
    <property type="molecule type" value="Genomic_DNA"/>
</dbReference>